<evidence type="ECO:0000256" key="3">
    <source>
        <dbReference type="ARBA" id="ARBA00001941"/>
    </source>
</evidence>
<reference evidence="9 10" key="1">
    <citation type="submission" date="2022-12" db="EMBL/GenBank/DDBJ databases">
        <title>Dasania phycosphaerae sp. nov., isolated from particulate material of the south coast of Korea.</title>
        <authorList>
            <person name="Jiang Y."/>
        </authorList>
    </citation>
    <scope>NUCLEOTIDE SEQUENCE [LARGE SCALE GENOMIC DNA]</scope>
    <source>
        <strain evidence="9 10">GY-19</strain>
    </source>
</reference>
<comment type="cofactor">
    <cofactor evidence="2">
        <name>Mn(2+)</name>
        <dbReference type="ChEBI" id="CHEBI:29035"/>
    </cofactor>
</comment>
<dbReference type="GO" id="GO:0046872">
    <property type="term" value="F:metal ion binding"/>
    <property type="evidence" value="ECO:0007669"/>
    <property type="project" value="UniProtKB-KW"/>
</dbReference>
<dbReference type="InterPro" id="IPR006674">
    <property type="entry name" value="HD_domain"/>
</dbReference>
<keyword evidence="6" id="KW-0479">Metal-binding</keyword>
<dbReference type="EMBL" id="JAPTGG010000001">
    <property type="protein sequence ID" value="MCZ0863581.1"/>
    <property type="molecule type" value="Genomic_DNA"/>
</dbReference>
<protein>
    <recommendedName>
        <fullName evidence="5">5'-deoxynucleotidase</fullName>
        <ecNumber evidence="5">3.1.3.89</ecNumber>
    </recommendedName>
</protein>
<evidence type="ECO:0000313" key="9">
    <source>
        <dbReference type="EMBL" id="MCZ0863581.1"/>
    </source>
</evidence>
<accession>A0A9J6RHV5</accession>
<dbReference type="Gene3D" id="1.10.3210.10">
    <property type="entry name" value="Hypothetical protein af1432"/>
    <property type="match status" value="1"/>
</dbReference>
<dbReference type="InterPro" id="IPR003607">
    <property type="entry name" value="HD/PDEase_dom"/>
</dbReference>
<dbReference type="Pfam" id="PF12917">
    <property type="entry name" value="YfbR-like"/>
    <property type="match status" value="1"/>
</dbReference>
<evidence type="ECO:0000259" key="8">
    <source>
        <dbReference type="PROSITE" id="PS51831"/>
    </source>
</evidence>
<evidence type="ECO:0000256" key="1">
    <source>
        <dbReference type="ARBA" id="ARBA00001638"/>
    </source>
</evidence>
<comment type="subunit">
    <text evidence="4">Homodimer.</text>
</comment>
<dbReference type="NCBIfam" id="NF003009">
    <property type="entry name" value="PRK03826.1"/>
    <property type="match status" value="1"/>
</dbReference>
<keyword evidence="7 9" id="KW-0378">Hydrolase</keyword>
<name>A0A9J6RHV5_9GAMM</name>
<dbReference type="Proteomes" id="UP001069090">
    <property type="component" value="Unassembled WGS sequence"/>
</dbReference>
<sequence length="209" mass="23804">MSLFLSTIGRLRWIQRWSLKRNTLPENVMEHSWEVGVIAHLLGVINRSVFKGSLKPERLATLAMYHDCAEAITGDLPTPVKYYSKEIQQAYRVIEQDAEQALLAMLPSEIQQAMAEYIQEQASNWLERKYIKAADSLSALLKAKAELDNGNHEYQHTYQDLQARLAAYDLPEVSYFLEHFGAAAQASELSTVDNERSFFARPSLGRIRA</sequence>
<feature type="domain" description="HD" evidence="8">
    <location>
        <begin position="28"/>
        <end position="140"/>
    </location>
</feature>
<dbReference type="PROSITE" id="PS51831">
    <property type="entry name" value="HD"/>
    <property type="match status" value="1"/>
</dbReference>
<evidence type="ECO:0000256" key="7">
    <source>
        <dbReference type="ARBA" id="ARBA00022801"/>
    </source>
</evidence>
<evidence type="ECO:0000256" key="6">
    <source>
        <dbReference type="ARBA" id="ARBA00022723"/>
    </source>
</evidence>
<evidence type="ECO:0000256" key="4">
    <source>
        <dbReference type="ARBA" id="ARBA00011738"/>
    </source>
</evidence>
<evidence type="ECO:0000256" key="2">
    <source>
        <dbReference type="ARBA" id="ARBA00001936"/>
    </source>
</evidence>
<comment type="cofactor">
    <cofactor evidence="3">
        <name>Co(2+)</name>
        <dbReference type="ChEBI" id="CHEBI:48828"/>
    </cofactor>
</comment>
<dbReference type="PANTHER" id="PTHR11845">
    <property type="entry name" value="5'-DEOXYNUCLEOTIDASE HDDC2"/>
    <property type="match status" value="1"/>
</dbReference>
<gene>
    <name evidence="9" type="primary">yfbR</name>
    <name evidence="9" type="ORF">O0V09_00110</name>
</gene>
<dbReference type="GO" id="GO:0005737">
    <property type="term" value="C:cytoplasm"/>
    <property type="evidence" value="ECO:0007669"/>
    <property type="project" value="TreeGrafter"/>
</dbReference>
<comment type="catalytic activity">
    <reaction evidence="1">
        <text>a 2'-deoxyribonucleoside 5'-phosphate + H2O = a 2'-deoxyribonucleoside + phosphate</text>
        <dbReference type="Rhea" id="RHEA:36167"/>
        <dbReference type="ChEBI" id="CHEBI:15377"/>
        <dbReference type="ChEBI" id="CHEBI:18274"/>
        <dbReference type="ChEBI" id="CHEBI:43474"/>
        <dbReference type="ChEBI" id="CHEBI:65317"/>
        <dbReference type="EC" id="3.1.3.89"/>
    </reaction>
</comment>
<dbReference type="PANTHER" id="PTHR11845:SF13">
    <property type="entry name" value="5'-DEOXYNUCLEOTIDASE HDDC2"/>
    <property type="match status" value="1"/>
</dbReference>
<dbReference type="SMART" id="SM00471">
    <property type="entry name" value="HDc"/>
    <property type="match status" value="1"/>
</dbReference>
<organism evidence="9 10">
    <name type="scientific">Dasania phycosphaerae</name>
    <dbReference type="NCBI Taxonomy" id="2950436"/>
    <lineage>
        <taxon>Bacteria</taxon>
        <taxon>Pseudomonadati</taxon>
        <taxon>Pseudomonadota</taxon>
        <taxon>Gammaproteobacteria</taxon>
        <taxon>Cellvibrionales</taxon>
        <taxon>Spongiibacteraceae</taxon>
        <taxon>Dasania</taxon>
    </lineage>
</organism>
<dbReference type="SUPFAM" id="SSF109604">
    <property type="entry name" value="HD-domain/PDEase-like"/>
    <property type="match status" value="1"/>
</dbReference>
<proteinExistence type="predicted"/>
<comment type="caution">
    <text evidence="9">The sequence shown here is derived from an EMBL/GenBank/DDBJ whole genome shotgun (WGS) entry which is preliminary data.</text>
</comment>
<dbReference type="AlphaFoldDB" id="A0A9J6RHV5"/>
<keyword evidence="10" id="KW-1185">Reference proteome</keyword>
<dbReference type="InterPro" id="IPR039356">
    <property type="entry name" value="YfbR/HDDC2"/>
</dbReference>
<dbReference type="GO" id="GO:0002953">
    <property type="term" value="F:5'-deoxynucleotidase activity"/>
    <property type="evidence" value="ECO:0007669"/>
    <property type="project" value="UniProtKB-EC"/>
</dbReference>
<dbReference type="RefSeq" id="WP_258329729.1">
    <property type="nucleotide sequence ID" value="NZ_JAPTGG010000001.1"/>
</dbReference>
<evidence type="ECO:0000313" key="10">
    <source>
        <dbReference type="Proteomes" id="UP001069090"/>
    </source>
</evidence>
<evidence type="ECO:0000256" key="5">
    <source>
        <dbReference type="ARBA" id="ARBA00012964"/>
    </source>
</evidence>
<dbReference type="EC" id="3.1.3.89" evidence="5"/>